<evidence type="ECO:0000256" key="15">
    <source>
        <dbReference type="SAM" id="Phobius"/>
    </source>
</evidence>
<evidence type="ECO:0000256" key="11">
    <source>
        <dbReference type="ARBA" id="ARBA00023098"/>
    </source>
</evidence>
<dbReference type="GO" id="GO:0016301">
    <property type="term" value="F:kinase activity"/>
    <property type="evidence" value="ECO:0007669"/>
    <property type="project" value="UniProtKB-KW"/>
</dbReference>
<keyword evidence="17" id="KW-1185">Reference proteome</keyword>
<evidence type="ECO:0000256" key="2">
    <source>
        <dbReference type="ARBA" id="ARBA00005967"/>
    </source>
</evidence>
<keyword evidence="7" id="KW-0547">Nucleotide-binding</keyword>
<evidence type="ECO:0000256" key="4">
    <source>
        <dbReference type="ARBA" id="ARBA00022516"/>
    </source>
</evidence>
<comment type="caution">
    <text evidence="16">The sequence shown here is derived from an EMBL/GenBank/DDBJ whole genome shotgun (WGS) entry which is preliminary data.</text>
</comment>
<feature type="transmembrane region" description="Helical" evidence="15">
    <location>
        <begin position="34"/>
        <end position="52"/>
    </location>
</feature>
<proteinExistence type="inferred from homology"/>
<keyword evidence="6 15" id="KW-0812">Transmembrane</keyword>
<dbReference type="InterPro" id="IPR036945">
    <property type="entry name" value="DAGK_sf"/>
</dbReference>
<keyword evidence="13" id="KW-0594">Phospholipid biosynthesis</keyword>
<dbReference type="PANTHER" id="PTHR34299:SF1">
    <property type="entry name" value="DIACYLGLYCEROL KINASE"/>
    <property type="match status" value="1"/>
</dbReference>
<evidence type="ECO:0000256" key="10">
    <source>
        <dbReference type="ARBA" id="ARBA00022989"/>
    </source>
</evidence>
<evidence type="ECO:0000313" key="16">
    <source>
        <dbReference type="EMBL" id="MFD1316903.1"/>
    </source>
</evidence>
<name>A0ABW3Y8K7_9FLAO</name>
<keyword evidence="3" id="KW-1003">Cell membrane</keyword>
<sequence length="127" mass="13945">MKKSSDESFLINRIKSVKYAVNGAVHLLKTEGSIQIQVSIALIMTVIGFFFHLSPFEWMAQFLAMGLVITAESLNTAIEKLADFIHPDYHLKIGIIKDISAGAAVFAAVVAIIIGAIIYMPKILSFF</sequence>
<evidence type="ECO:0000313" key="17">
    <source>
        <dbReference type="Proteomes" id="UP001597201"/>
    </source>
</evidence>
<evidence type="ECO:0000256" key="8">
    <source>
        <dbReference type="ARBA" id="ARBA00022777"/>
    </source>
</evidence>
<dbReference type="CDD" id="cd14265">
    <property type="entry name" value="UDPK_IM_like"/>
    <property type="match status" value="1"/>
</dbReference>
<comment type="subcellular location">
    <subcellularLocation>
        <location evidence="1">Cell membrane</location>
        <topology evidence="1">Multi-pass membrane protein</topology>
    </subcellularLocation>
</comment>
<dbReference type="InterPro" id="IPR000829">
    <property type="entry name" value="DAGK"/>
</dbReference>
<keyword evidence="11" id="KW-0443">Lipid metabolism</keyword>
<accession>A0ABW3Y8K7</accession>
<evidence type="ECO:0000256" key="5">
    <source>
        <dbReference type="ARBA" id="ARBA00022679"/>
    </source>
</evidence>
<keyword evidence="12 15" id="KW-0472">Membrane</keyword>
<dbReference type="EMBL" id="JBHTMY010000004">
    <property type="protein sequence ID" value="MFD1316903.1"/>
    <property type="molecule type" value="Genomic_DNA"/>
</dbReference>
<evidence type="ECO:0000256" key="6">
    <source>
        <dbReference type="ARBA" id="ARBA00022692"/>
    </source>
</evidence>
<dbReference type="Gene3D" id="1.10.287.3610">
    <property type="match status" value="1"/>
</dbReference>
<gene>
    <name evidence="16" type="ORF">ACFQ39_14850</name>
</gene>
<keyword evidence="14" id="KW-1208">Phospholipid metabolism</keyword>
<dbReference type="PANTHER" id="PTHR34299">
    <property type="entry name" value="DIACYLGLYCEROL KINASE"/>
    <property type="match status" value="1"/>
</dbReference>
<dbReference type="InterPro" id="IPR033717">
    <property type="entry name" value="UDPK"/>
</dbReference>
<evidence type="ECO:0000256" key="9">
    <source>
        <dbReference type="ARBA" id="ARBA00022840"/>
    </source>
</evidence>
<keyword evidence="9" id="KW-0067">ATP-binding</keyword>
<dbReference type="Pfam" id="PF01219">
    <property type="entry name" value="DAGK_prokar"/>
    <property type="match status" value="1"/>
</dbReference>
<dbReference type="RefSeq" id="WP_377180401.1">
    <property type="nucleotide sequence ID" value="NZ_JBHTMY010000004.1"/>
</dbReference>
<evidence type="ECO:0000256" key="7">
    <source>
        <dbReference type="ARBA" id="ARBA00022741"/>
    </source>
</evidence>
<protein>
    <submittedName>
        <fullName evidence="16">Diacylglycerol kinase family protein</fullName>
        <ecNumber evidence="16">2.7.1.-</ecNumber>
    </submittedName>
</protein>
<evidence type="ECO:0000256" key="13">
    <source>
        <dbReference type="ARBA" id="ARBA00023209"/>
    </source>
</evidence>
<dbReference type="EC" id="2.7.1.-" evidence="16"/>
<reference evidence="17" key="1">
    <citation type="journal article" date="2019" name="Int. J. Syst. Evol. Microbiol.">
        <title>The Global Catalogue of Microorganisms (GCM) 10K type strain sequencing project: providing services to taxonomists for standard genome sequencing and annotation.</title>
        <authorList>
            <consortium name="The Broad Institute Genomics Platform"/>
            <consortium name="The Broad Institute Genome Sequencing Center for Infectious Disease"/>
            <person name="Wu L."/>
            <person name="Ma J."/>
        </authorList>
    </citation>
    <scope>NUCLEOTIDE SEQUENCE [LARGE SCALE GENOMIC DNA]</scope>
    <source>
        <strain evidence="17">CCUG 61485</strain>
    </source>
</reference>
<keyword evidence="5 16" id="KW-0808">Transferase</keyword>
<evidence type="ECO:0000256" key="14">
    <source>
        <dbReference type="ARBA" id="ARBA00023264"/>
    </source>
</evidence>
<evidence type="ECO:0000256" key="12">
    <source>
        <dbReference type="ARBA" id="ARBA00023136"/>
    </source>
</evidence>
<keyword evidence="4" id="KW-0444">Lipid biosynthesis</keyword>
<feature type="transmembrane region" description="Helical" evidence="15">
    <location>
        <begin position="99"/>
        <end position="120"/>
    </location>
</feature>
<evidence type="ECO:0000256" key="1">
    <source>
        <dbReference type="ARBA" id="ARBA00004651"/>
    </source>
</evidence>
<dbReference type="Proteomes" id="UP001597201">
    <property type="component" value="Unassembled WGS sequence"/>
</dbReference>
<keyword evidence="8 16" id="KW-0418">Kinase</keyword>
<keyword evidence="10 15" id="KW-1133">Transmembrane helix</keyword>
<evidence type="ECO:0000256" key="3">
    <source>
        <dbReference type="ARBA" id="ARBA00022475"/>
    </source>
</evidence>
<comment type="similarity">
    <text evidence="2">Belongs to the bacterial diacylglycerol kinase family.</text>
</comment>
<organism evidence="16 17">
    <name type="scientific">Namhaeicola litoreus</name>
    <dbReference type="NCBI Taxonomy" id="1052145"/>
    <lineage>
        <taxon>Bacteria</taxon>
        <taxon>Pseudomonadati</taxon>
        <taxon>Bacteroidota</taxon>
        <taxon>Flavobacteriia</taxon>
        <taxon>Flavobacteriales</taxon>
        <taxon>Flavobacteriaceae</taxon>
        <taxon>Namhaeicola</taxon>
    </lineage>
</organism>